<feature type="domain" description="Predicted pPIWI-associating nuclease group 2" evidence="2">
    <location>
        <begin position="158"/>
        <end position="278"/>
    </location>
</feature>
<reference evidence="3 4" key="1">
    <citation type="submission" date="2013-02" db="EMBL/GenBank/DDBJ databases">
        <title>The Genome Sequence of Acinetobacter beijerinckii ANC 3835.</title>
        <authorList>
            <consortium name="The Broad Institute Genome Sequencing Platform"/>
            <consortium name="The Broad Institute Genome Sequencing Center for Infectious Disease"/>
            <person name="Cerqueira G."/>
            <person name="Feldgarden M."/>
            <person name="Courvalin P."/>
            <person name="Perichon B."/>
            <person name="Grillot-Courvalin C."/>
            <person name="Clermont D."/>
            <person name="Rocha E."/>
            <person name="Yoon E.-J."/>
            <person name="Nemec A."/>
            <person name="Walker B."/>
            <person name="Young S.K."/>
            <person name="Zeng Q."/>
            <person name="Gargeya S."/>
            <person name="Fitzgerald M."/>
            <person name="Haas B."/>
            <person name="Abouelleil A."/>
            <person name="Alvarado L."/>
            <person name="Arachchi H.M."/>
            <person name="Berlin A.M."/>
            <person name="Chapman S.B."/>
            <person name="Dewar J."/>
            <person name="Goldberg J."/>
            <person name="Griggs A."/>
            <person name="Gujja S."/>
            <person name="Hansen M."/>
            <person name="Howarth C."/>
            <person name="Imamovic A."/>
            <person name="Larimer J."/>
            <person name="McCowan C."/>
            <person name="Murphy C."/>
            <person name="Neiman D."/>
            <person name="Pearson M."/>
            <person name="Priest M."/>
            <person name="Roberts A."/>
            <person name="Saif S."/>
            <person name="Shea T."/>
            <person name="Sisk P."/>
            <person name="Sykes S."/>
            <person name="Wortman J."/>
            <person name="Nusbaum C."/>
            <person name="Birren B."/>
        </authorList>
    </citation>
    <scope>NUCLEOTIDE SEQUENCE [LARGE SCALE GENOMIC DNA]</scope>
    <source>
        <strain evidence="3 4">ANC 3835</strain>
    </source>
</reference>
<dbReference type="Pfam" id="PF18165">
    <property type="entry name" value="pP_pnuc_1"/>
    <property type="match status" value="1"/>
</dbReference>
<evidence type="ECO:0000313" key="4">
    <source>
        <dbReference type="Proteomes" id="UP000018417"/>
    </source>
</evidence>
<evidence type="ECO:0000259" key="1">
    <source>
        <dbReference type="Pfam" id="PF18165"/>
    </source>
</evidence>
<gene>
    <name evidence="3" type="ORF">F934_01222</name>
</gene>
<comment type="caution">
    <text evidence="3">The sequence shown here is derived from an EMBL/GenBank/DDBJ whole genome shotgun (WGS) entry which is preliminary data.</text>
</comment>
<dbReference type="PATRIC" id="fig|1217649.3.peg.1163"/>
<dbReference type="Pfam" id="PF18166">
    <property type="entry name" value="pP_pnuc_2"/>
    <property type="match status" value="1"/>
</dbReference>
<protein>
    <submittedName>
        <fullName evidence="3">Uncharacterized protein</fullName>
    </submittedName>
</protein>
<dbReference type="AlphaFoldDB" id="N9E441"/>
<dbReference type="Proteomes" id="UP000018417">
    <property type="component" value="Unassembled WGS sequence"/>
</dbReference>
<organism evidence="3 4">
    <name type="scientific">Acinetobacter beijerinckii ANC 3835</name>
    <dbReference type="NCBI Taxonomy" id="1217649"/>
    <lineage>
        <taxon>Bacteria</taxon>
        <taxon>Pseudomonadati</taxon>
        <taxon>Pseudomonadota</taxon>
        <taxon>Gammaproteobacteria</taxon>
        <taxon>Moraxellales</taxon>
        <taxon>Moraxellaceae</taxon>
        <taxon>Acinetobacter</taxon>
    </lineage>
</organism>
<dbReference type="OrthoDB" id="712022at2"/>
<evidence type="ECO:0000313" key="3">
    <source>
        <dbReference type="EMBL" id="ENW05258.1"/>
    </source>
</evidence>
<dbReference type="RefSeq" id="WP_005053175.1">
    <property type="nucleotide sequence ID" value="NZ_KB849759.1"/>
</dbReference>
<dbReference type="EMBL" id="APQK01000011">
    <property type="protein sequence ID" value="ENW05258.1"/>
    <property type="molecule type" value="Genomic_DNA"/>
</dbReference>
<dbReference type="InterPro" id="IPR040556">
    <property type="entry name" value="pP_pnuc_1"/>
</dbReference>
<dbReference type="HOGENOM" id="CLU_070781_1_0_6"/>
<sequence>MIDEKYIEKLNSFLKDDFEKDLFFAARKNLDAEYHSLTFNNFAYAMRELIRHLLHRSAPNEEILQCTWYKYDSTSKSGITRRQRLQYMIHGGLGAYLLQKLDLAQVINDACDNLLSQQKRLDSFTHIGPKTFGISLDESEKLAEECIEAVIEIISIIDQIKQAVFEKIEDTLDSHLLESTIFESCEEIEILANRASIEELYVEGFDDIKILSNKVIFIVNGTANCHFEYGSRKEWNEGDGTVIKPSFPFQAKVSVIIQQPFGEEIIVHRVGINTDSWYE</sequence>
<feature type="domain" description="Predicted pPIWI-associating nuclease" evidence="1">
    <location>
        <begin position="12"/>
        <end position="149"/>
    </location>
</feature>
<accession>N9E441</accession>
<name>N9E441_9GAMM</name>
<evidence type="ECO:0000259" key="2">
    <source>
        <dbReference type="Pfam" id="PF18166"/>
    </source>
</evidence>
<proteinExistence type="predicted"/>
<dbReference type="InterPro" id="IPR041584">
    <property type="entry name" value="Put_pPIWI_pnuc_2"/>
</dbReference>